<evidence type="ECO:0000313" key="2">
    <source>
        <dbReference type="EMBL" id="KAF2860773.1"/>
    </source>
</evidence>
<feature type="transmembrane region" description="Helical" evidence="1">
    <location>
        <begin position="64"/>
        <end position="80"/>
    </location>
</feature>
<evidence type="ECO:0000313" key="3">
    <source>
        <dbReference type="Proteomes" id="UP000799421"/>
    </source>
</evidence>
<keyword evidence="1" id="KW-1133">Transmembrane helix</keyword>
<organism evidence="2 3">
    <name type="scientific">Piedraia hortae CBS 480.64</name>
    <dbReference type="NCBI Taxonomy" id="1314780"/>
    <lineage>
        <taxon>Eukaryota</taxon>
        <taxon>Fungi</taxon>
        <taxon>Dikarya</taxon>
        <taxon>Ascomycota</taxon>
        <taxon>Pezizomycotina</taxon>
        <taxon>Dothideomycetes</taxon>
        <taxon>Dothideomycetidae</taxon>
        <taxon>Capnodiales</taxon>
        <taxon>Piedraiaceae</taxon>
        <taxon>Piedraia</taxon>
    </lineage>
</organism>
<sequence>MPPSPFRKTFRYPIPQPHFEKTFQREELPFIYDTASELEAQQQRTRQSVQENTRPRKTSVPKRFSEFMLVVSIMVFWVLIGEDFMKIVR</sequence>
<name>A0A6A7C063_9PEZI</name>
<keyword evidence="1" id="KW-0812">Transmembrane</keyword>
<reference evidence="2" key="1">
    <citation type="journal article" date="2020" name="Stud. Mycol.">
        <title>101 Dothideomycetes genomes: a test case for predicting lifestyles and emergence of pathogens.</title>
        <authorList>
            <person name="Haridas S."/>
            <person name="Albert R."/>
            <person name="Binder M."/>
            <person name="Bloem J."/>
            <person name="Labutti K."/>
            <person name="Salamov A."/>
            <person name="Andreopoulos B."/>
            <person name="Baker S."/>
            <person name="Barry K."/>
            <person name="Bills G."/>
            <person name="Bluhm B."/>
            <person name="Cannon C."/>
            <person name="Castanera R."/>
            <person name="Culley D."/>
            <person name="Daum C."/>
            <person name="Ezra D."/>
            <person name="Gonzalez J."/>
            <person name="Henrissat B."/>
            <person name="Kuo A."/>
            <person name="Liang C."/>
            <person name="Lipzen A."/>
            <person name="Lutzoni F."/>
            <person name="Magnuson J."/>
            <person name="Mondo S."/>
            <person name="Nolan M."/>
            <person name="Ohm R."/>
            <person name="Pangilinan J."/>
            <person name="Park H.-J."/>
            <person name="Ramirez L."/>
            <person name="Alfaro M."/>
            <person name="Sun H."/>
            <person name="Tritt A."/>
            <person name="Yoshinaga Y."/>
            <person name="Zwiers L.-H."/>
            <person name="Turgeon B."/>
            <person name="Goodwin S."/>
            <person name="Spatafora J."/>
            <person name="Crous P."/>
            <person name="Grigoriev I."/>
        </authorList>
    </citation>
    <scope>NUCLEOTIDE SEQUENCE</scope>
    <source>
        <strain evidence="2">CBS 480.64</strain>
    </source>
</reference>
<proteinExistence type="predicted"/>
<accession>A0A6A7C063</accession>
<dbReference type="EMBL" id="MU005978">
    <property type="protein sequence ID" value="KAF2860773.1"/>
    <property type="molecule type" value="Genomic_DNA"/>
</dbReference>
<keyword evidence="3" id="KW-1185">Reference proteome</keyword>
<protein>
    <submittedName>
        <fullName evidence="2">Uncharacterized protein</fullName>
    </submittedName>
</protein>
<dbReference type="AlphaFoldDB" id="A0A6A7C063"/>
<evidence type="ECO:0000256" key="1">
    <source>
        <dbReference type="SAM" id="Phobius"/>
    </source>
</evidence>
<keyword evidence="1" id="KW-0472">Membrane</keyword>
<gene>
    <name evidence="2" type="ORF">K470DRAFT_276663</name>
</gene>
<dbReference type="Proteomes" id="UP000799421">
    <property type="component" value="Unassembled WGS sequence"/>
</dbReference>